<accession>A0ABU5IVT2</accession>
<keyword evidence="3" id="KW-1185">Reference proteome</keyword>
<dbReference type="PANTHER" id="PTHR34580:SF1">
    <property type="entry name" value="PROTEIN PAFC"/>
    <property type="match status" value="1"/>
</dbReference>
<dbReference type="EMBL" id="JAXOFX010000003">
    <property type="protein sequence ID" value="MDZ5471251.1"/>
    <property type="molecule type" value="Genomic_DNA"/>
</dbReference>
<dbReference type="Proteomes" id="UP001290455">
    <property type="component" value="Unassembled WGS sequence"/>
</dbReference>
<evidence type="ECO:0000313" key="2">
    <source>
        <dbReference type="EMBL" id="MDZ5471251.1"/>
    </source>
</evidence>
<protein>
    <recommendedName>
        <fullName evidence="4">WYL domain-containing protein</fullName>
    </recommendedName>
</protein>
<name>A0ABU5IVT2_9BACI</name>
<organism evidence="2 3">
    <name type="scientific">Robertmurraya mangrovi</name>
    <dbReference type="NCBI Taxonomy" id="3098077"/>
    <lineage>
        <taxon>Bacteria</taxon>
        <taxon>Bacillati</taxon>
        <taxon>Bacillota</taxon>
        <taxon>Bacilli</taxon>
        <taxon>Bacillales</taxon>
        <taxon>Bacillaceae</taxon>
        <taxon>Robertmurraya</taxon>
    </lineage>
</organism>
<reference evidence="2 3" key="1">
    <citation type="submission" date="2023-11" db="EMBL/GenBank/DDBJ databases">
        <title>Bacillus jintuensis, isolated from a mudflat on the Beibu Gulf coast.</title>
        <authorList>
            <person name="Li M."/>
        </authorList>
    </citation>
    <scope>NUCLEOTIDE SEQUENCE [LARGE SCALE GENOMIC DNA]</scope>
    <source>
        <strain evidence="2 3">31A1R</strain>
    </source>
</reference>
<evidence type="ECO:0000256" key="1">
    <source>
        <dbReference type="SAM" id="Phobius"/>
    </source>
</evidence>
<proteinExistence type="predicted"/>
<dbReference type="PANTHER" id="PTHR34580">
    <property type="match status" value="1"/>
</dbReference>
<keyword evidence="1" id="KW-0472">Membrane</keyword>
<dbReference type="RefSeq" id="WP_322445554.1">
    <property type="nucleotide sequence ID" value="NZ_JAXOFX010000003.1"/>
</dbReference>
<evidence type="ECO:0008006" key="4">
    <source>
        <dbReference type="Google" id="ProtNLM"/>
    </source>
</evidence>
<dbReference type="InterPro" id="IPR051534">
    <property type="entry name" value="CBASS_pafABC_assoc_protein"/>
</dbReference>
<evidence type="ECO:0000313" key="3">
    <source>
        <dbReference type="Proteomes" id="UP001290455"/>
    </source>
</evidence>
<gene>
    <name evidence="2" type="ORF">SM124_05780</name>
</gene>
<feature type="transmembrane region" description="Helical" evidence="1">
    <location>
        <begin position="149"/>
        <end position="169"/>
    </location>
</feature>
<keyword evidence="1" id="KW-0812">Transmembrane</keyword>
<keyword evidence="1" id="KW-1133">Transmembrane helix</keyword>
<sequence>MSNLHRLQWFDQEIRMNRFPNANALANQFEISLRQAQRDVEYLRNSLNAPLAYDAKNRGYGYEDPAFTLPNVYITEEEKRLLKYLAYRYKEFSKTDKMNRLAQLFNRIGSDEIEELEGITVPHFSVDFRSSNLYYELKKSMKMKRKVKITFQQGMFGILASIAHVYYIYRKHEVDYIDVFLEEKDGLDTIRFESVIEYEVLNETFEIQPQLIKQPYEMKIKKQPFLAEVKGNSLFEEELDSFFSFEKNEDHYKIEYNDEEELLQLLMKSMNWEKVLSPNWLKNKLYQRLQNIMEKLNMEK</sequence>
<comment type="caution">
    <text evidence="2">The sequence shown here is derived from an EMBL/GenBank/DDBJ whole genome shotgun (WGS) entry which is preliminary data.</text>
</comment>